<dbReference type="PANTHER" id="PTHR37950:SF1">
    <property type="entry name" value="4-HYDROXYPHENYLACETATE CATABOLISM PROTEIN"/>
    <property type="match status" value="1"/>
</dbReference>
<dbReference type="GO" id="GO:0008704">
    <property type="term" value="F:5-carboxymethyl-2-hydroxymuconate delta-isomerase activity"/>
    <property type="evidence" value="ECO:0007669"/>
    <property type="project" value="InterPro"/>
</dbReference>
<evidence type="ECO:0000313" key="2">
    <source>
        <dbReference type="Proteomes" id="UP000263377"/>
    </source>
</evidence>
<dbReference type="RefSeq" id="WP_049651431.1">
    <property type="nucleotide sequence ID" value="NZ_QVIG01000001.1"/>
</dbReference>
<organism evidence="1 2">
    <name type="scientific">Kitasatospora xanthocidica</name>
    <dbReference type="NCBI Taxonomy" id="83382"/>
    <lineage>
        <taxon>Bacteria</taxon>
        <taxon>Bacillati</taxon>
        <taxon>Actinomycetota</taxon>
        <taxon>Actinomycetes</taxon>
        <taxon>Kitasatosporales</taxon>
        <taxon>Streptomycetaceae</taxon>
        <taxon>Kitasatospora</taxon>
    </lineage>
</organism>
<evidence type="ECO:0000313" key="1">
    <source>
        <dbReference type="EMBL" id="RGD58656.1"/>
    </source>
</evidence>
<dbReference type="InterPro" id="IPR014347">
    <property type="entry name" value="Tautomerase/MIF_sf"/>
</dbReference>
<dbReference type="EMBL" id="QVIG01000001">
    <property type="protein sequence ID" value="RGD58656.1"/>
    <property type="molecule type" value="Genomic_DNA"/>
</dbReference>
<dbReference type="InterPro" id="IPR004220">
    <property type="entry name" value="5-COMe_2-OHmuconate_Isoase"/>
</dbReference>
<keyword evidence="2" id="KW-1185">Reference proteome</keyword>
<proteinExistence type="predicted"/>
<protein>
    <submittedName>
        <fullName evidence="1">Isomerase</fullName>
    </submittedName>
</protein>
<sequence>MPQISVDYSADLAGTFDRRGLGLAINRLAEATIDAKPESCKTVFRQSELLVVGTSGAAGDTQVFVEFQIFPGRSPEAKAALSEGVLALLARFVRPRPGTRLFTAVNIADIDRESYRNATARG</sequence>
<reference evidence="1 2" key="1">
    <citation type="submission" date="2018-08" db="EMBL/GenBank/DDBJ databases">
        <title>Diversity &amp; Physiological Properties of Lignin-Decomposing Actinobacteria from Soil.</title>
        <authorList>
            <person name="Roh S.G."/>
            <person name="Kim S.B."/>
        </authorList>
    </citation>
    <scope>NUCLEOTIDE SEQUENCE [LARGE SCALE GENOMIC DNA]</scope>
    <source>
        <strain evidence="1 2">MMS17-GH009</strain>
    </source>
</reference>
<name>A0A372ZRX4_9ACTN</name>
<dbReference type="Proteomes" id="UP000263377">
    <property type="component" value="Unassembled WGS sequence"/>
</dbReference>
<dbReference type="PANTHER" id="PTHR37950">
    <property type="entry name" value="4-HYDROXYPHENYLACETATE CATABOLISM PROTEIN"/>
    <property type="match status" value="1"/>
</dbReference>
<keyword evidence="1" id="KW-0413">Isomerase</keyword>
<accession>A0A372ZRX4</accession>
<comment type="caution">
    <text evidence="1">The sequence shown here is derived from an EMBL/GenBank/DDBJ whole genome shotgun (WGS) entry which is preliminary data.</text>
</comment>
<dbReference type="Gene3D" id="3.30.429.10">
    <property type="entry name" value="Macrophage Migration Inhibitory Factor"/>
    <property type="match status" value="1"/>
</dbReference>
<dbReference type="AlphaFoldDB" id="A0A372ZRX4"/>
<dbReference type="SUPFAM" id="SSF55331">
    <property type="entry name" value="Tautomerase/MIF"/>
    <property type="match status" value="1"/>
</dbReference>
<gene>
    <name evidence="1" type="ORF">DR950_13460</name>
</gene>